<sequence length="446" mass="50719">MSDQDIKLSTGSYQCLQATKSYKINLKVCLKTKQVERKLCLPLSTMTEPIDEHFDCVLITGLEEEEVECLRKWTVESQPGSMARGRSKSPTPSQKPSPKHHQDSSDDDVDEDKNNETLVPKPTGEAPSVKTSVRVGEMYQAKIPTLIKNKHHHVHLDTHEEVSIWKPTQRITESEIEAFIFMAKSDFGYSEEQALGVLYMNGFDVDKTSQILSTLIPSKPEELSDEDKMIFASGCLKFGDDLGRISKLLNHNPMPMKTLVYHYYQWQQECLMKSYIDFSDRDLIPKDATKLLQDYLTSNPNSSKEERSRFVENIFGSRCADCRIRESEGKKIIQMCKICGDYWVQTGTKLVFKHPVKTLKADTTSALEGRRPVQAVLGGVKPIDVNVVYLNVVAKSQPEHLNASMEGLGKQIIMLKIRNQKAKQKLEMDRRNLPEEGAMSYYRIGM</sequence>
<dbReference type="Pfam" id="PF01448">
    <property type="entry name" value="ELM2"/>
    <property type="match status" value="1"/>
</dbReference>
<name>A0ABP1RRK5_9HEXA</name>
<dbReference type="InterPro" id="IPR000949">
    <property type="entry name" value="ELM2_dom"/>
</dbReference>
<accession>A0ABP1RRK5</accession>
<evidence type="ECO:0000313" key="6">
    <source>
        <dbReference type="EMBL" id="CAL8133965.1"/>
    </source>
</evidence>
<dbReference type="Proteomes" id="UP001642540">
    <property type="component" value="Unassembled WGS sequence"/>
</dbReference>
<dbReference type="PANTHER" id="PTHR16089:SF28">
    <property type="entry name" value="REST COREPRESSOR"/>
    <property type="match status" value="1"/>
</dbReference>
<dbReference type="SMART" id="SM01189">
    <property type="entry name" value="ELM2"/>
    <property type="match status" value="1"/>
</dbReference>
<feature type="region of interest" description="Disordered" evidence="4">
    <location>
        <begin position="78"/>
        <end position="133"/>
    </location>
</feature>
<dbReference type="EMBL" id="CAXLJM020000103">
    <property type="protein sequence ID" value="CAL8133965.1"/>
    <property type="molecule type" value="Genomic_DNA"/>
</dbReference>
<proteinExistence type="predicted"/>
<organism evidence="6 7">
    <name type="scientific">Orchesella dallaii</name>
    <dbReference type="NCBI Taxonomy" id="48710"/>
    <lineage>
        <taxon>Eukaryota</taxon>
        <taxon>Metazoa</taxon>
        <taxon>Ecdysozoa</taxon>
        <taxon>Arthropoda</taxon>
        <taxon>Hexapoda</taxon>
        <taxon>Collembola</taxon>
        <taxon>Entomobryomorpha</taxon>
        <taxon>Entomobryoidea</taxon>
        <taxon>Orchesellidae</taxon>
        <taxon>Orchesellinae</taxon>
        <taxon>Orchesella</taxon>
    </lineage>
</organism>
<gene>
    <name evidence="6" type="ORF">ODALV1_LOCUS25299</name>
</gene>
<reference evidence="6 7" key="1">
    <citation type="submission" date="2024-08" db="EMBL/GenBank/DDBJ databases">
        <authorList>
            <person name="Cucini C."/>
            <person name="Frati F."/>
        </authorList>
    </citation>
    <scope>NUCLEOTIDE SEQUENCE [LARGE SCALE GENOMIC DNA]</scope>
</reference>
<dbReference type="PANTHER" id="PTHR16089">
    <property type="entry name" value="REST COREPRESSOR COREST PROTEIN-RELATED"/>
    <property type="match status" value="1"/>
</dbReference>
<keyword evidence="2" id="KW-0804">Transcription</keyword>
<dbReference type="PROSITE" id="PS51156">
    <property type="entry name" value="ELM2"/>
    <property type="match status" value="1"/>
</dbReference>
<evidence type="ECO:0000256" key="2">
    <source>
        <dbReference type="ARBA" id="ARBA00023163"/>
    </source>
</evidence>
<keyword evidence="3" id="KW-0539">Nucleus</keyword>
<comment type="caution">
    <text evidence="6">The sequence shown here is derived from an EMBL/GenBank/DDBJ whole genome shotgun (WGS) entry which is preliminary data.</text>
</comment>
<evidence type="ECO:0000256" key="3">
    <source>
        <dbReference type="ARBA" id="ARBA00023242"/>
    </source>
</evidence>
<evidence type="ECO:0000256" key="1">
    <source>
        <dbReference type="ARBA" id="ARBA00023015"/>
    </source>
</evidence>
<evidence type="ECO:0000313" key="7">
    <source>
        <dbReference type="Proteomes" id="UP001642540"/>
    </source>
</evidence>
<keyword evidence="7" id="KW-1185">Reference proteome</keyword>
<feature type="domain" description="ELM2" evidence="5">
    <location>
        <begin position="131"/>
        <end position="216"/>
    </location>
</feature>
<dbReference type="Gene3D" id="4.10.1240.50">
    <property type="match status" value="1"/>
</dbReference>
<keyword evidence="1" id="KW-0805">Transcription regulation</keyword>
<dbReference type="InterPro" id="IPR051066">
    <property type="entry name" value="Trans_reg/Corepressor"/>
</dbReference>
<protein>
    <recommendedName>
        <fullName evidence="5">ELM2 domain-containing protein</fullName>
    </recommendedName>
</protein>
<evidence type="ECO:0000256" key="4">
    <source>
        <dbReference type="SAM" id="MobiDB-lite"/>
    </source>
</evidence>
<evidence type="ECO:0000259" key="5">
    <source>
        <dbReference type="PROSITE" id="PS51156"/>
    </source>
</evidence>